<protein>
    <submittedName>
        <fullName evidence="1">Uncharacterized protein</fullName>
    </submittedName>
</protein>
<keyword evidence="2" id="KW-1185">Reference proteome</keyword>
<comment type="caution">
    <text evidence="1">The sequence shown here is derived from an EMBL/GenBank/DDBJ whole genome shotgun (WGS) entry which is preliminary data.</text>
</comment>
<dbReference type="OrthoDB" id="8253350at2"/>
<evidence type="ECO:0000313" key="2">
    <source>
        <dbReference type="Proteomes" id="UP000050863"/>
    </source>
</evidence>
<organism evidence="1 2">
    <name type="scientific">Bradyrhizobium jicamae</name>
    <dbReference type="NCBI Taxonomy" id="280332"/>
    <lineage>
        <taxon>Bacteria</taxon>
        <taxon>Pseudomonadati</taxon>
        <taxon>Pseudomonadota</taxon>
        <taxon>Alphaproteobacteria</taxon>
        <taxon>Hyphomicrobiales</taxon>
        <taxon>Nitrobacteraceae</taxon>
        <taxon>Bradyrhizobium</taxon>
    </lineage>
</organism>
<reference evidence="1 2" key="1">
    <citation type="submission" date="2014-03" db="EMBL/GenBank/DDBJ databases">
        <title>Bradyrhizobium valentinum sp. nov., isolated from effective nodules of Lupinus mariae-josephae, a lupine endemic of basic-lime soils in Eastern Spain.</title>
        <authorList>
            <person name="Duran D."/>
            <person name="Rey L."/>
            <person name="Navarro A."/>
            <person name="Busquets A."/>
            <person name="Imperial J."/>
            <person name="Ruiz-Argueso T."/>
        </authorList>
    </citation>
    <scope>NUCLEOTIDE SEQUENCE [LARGE SCALE GENOMIC DNA]</scope>
    <source>
        <strain evidence="1 2">PAC68</strain>
    </source>
</reference>
<sequence>MQTRRVKHEKTFEKRLAEEVQCFREAANQAQPGMARELLLRRVRQMEAALELVEQKGIARLVSPPAGAALKAAAYPPKP</sequence>
<proteinExistence type="predicted"/>
<dbReference type="RefSeq" id="WP_057836379.1">
    <property type="nucleotide sequence ID" value="NZ_LLXZ01000102.1"/>
</dbReference>
<evidence type="ECO:0000313" key="1">
    <source>
        <dbReference type="EMBL" id="KRR07361.1"/>
    </source>
</evidence>
<dbReference type="EMBL" id="LLXZ01000102">
    <property type="protein sequence ID" value="KRR07361.1"/>
    <property type="molecule type" value="Genomic_DNA"/>
</dbReference>
<name>A0A0R3LHZ0_9BRAD</name>
<gene>
    <name evidence="1" type="ORF">CQ12_00820</name>
</gene>
<accession>A0A0R3LHZ0</accession>
<dbReference type="AlphaFoldDB" id="A0A0R3LHZ0"/>
<dbReference type="Proteomes" id="UP000050863">
    <property type="component" value="Unassembled WGS sequence"/>
</dbReference>